<comment type="caution">
    <text evidence="2">The sequence shown here is derived from an EMBL/GenBank/DDBJ whole genome shotgun (WGS) entry which is preliminary data.</text>
</comment>
<sequence length="72" mass="8384">MRSTTRPPSPRRLTRHFRPSLSRHEPAHAHKRSVRETSLVCLRAFPRRDWQRGGERQQVQKCKGGKSKGVVL</sequence>
<evidence type="ECO:0000256" key="1">
    <source>
        <dbReference type="SAM" id="MobiDB-lite"/>
    </source>
</evidence>
<dbReference type="EMBL" id="AUPL01007553">
    <property type="protein sequence ID" value="ESL05020.1"/>
    <property type="molecule type" value="Genomic_DNA"/>
</dbReference>
<reference evidence="2 3" key="1">
    <citation type="submission" date="2013-07" db="EMBL/GenBank/DDBJ databases">
        <authorList>
            <person name="Stoco P.H."/>
            <person name="Wagner G."/>
            <person name="Gerber A."/>
            <person name="Zaha A."/>
            <person name="Thompson C."/>
            <person name="Bartholomeu D.C."/>
            <person name="Luckemeyer D.D."/>
            <person name="Bahia D."/>
            <person name="Loreto E."/>
            <person name="Prestes E.B."/>
            <person name="Lima F.M."/>
            <person name="Rodrigues-Luiz G."/>
            <person name="Vallejo G.A."/>
            <person name="Filho J.F."/>
            <person name="Monteiro K.M."/>
            <person name="Tyler K.M."/>
            <person name="de Almeida L.G."/>
            <person name="Ortiz M.F."/>
            <person name="Siervo M.A."/>
            <person name="de Moraes M.H."/>
            <person name="Cunha O.L."/>
            <person name="Mendonca-Neto R."/>
            <person name="Silva R."/>
            <person name="Teixeira S.M."/>
            <person name="Murta S.M."/>
            <person name="Sincero T.C."/>
            <person name="Mendes T.A."/>
            <person name="Urmenyi T.P."/>
            <person name="Silva V.G."/>
            <person name="da Rocha W.D."/>
            <person name="Andersson B."/>
            <person name="Romanha A.J."/>
            <person name="Steindel M."/>
            <person name="de Vasconcelos A.T."/>
            <person name="Grisard E.C."/>
        </authorList>
    </citation>
    <scope>NUCLEOTIDE SEQUENCE [LARGE SCALE GENOMIC DNA]</scope>
    <source>
        <strain evidence="2 3">SC58</strain>
    </source>
</reference>
<feature type="region of interest" description="Disordered" evidence="1">
    <location>
        <begin position="50"/>
        <end position="72"/>
    </location>
</feature>
<dbReference type="Proteomes" id="UP000031737">
    <property type="component" value="Unassembled WGS sequence"/>
</dbReference>
<name>A0A061ISX2_TRYRA</name>
<gene>
    <name evidence="2" type="ORF">TRSC58_07385</name>
</gene>
<evidence type="ECO:0000313" key="3">
    <source>
        <dbReference type="Proteomes" id="UP000031737"/>
    </source>
</evidence>
<proteinExistence type="predicted"/>
<protein>
    <submittedName>
        <fullName evidence="2">Uncharacterized protein</fullName>
    </submittedName>
</protein>
<dbReference type="AlphaFoldDB" id="A0A061ISX2"/>
<keyword evidence="3" id="KW-1185">Reference proteome</keyword>
<organism evidence="2 3">
    <name type="scientific">Trypanosoma rangeli SC58</name>
    <dbReference type="NCBI Taxonomy" id="429131"/>
    <lineage>
        <taxon>Eukaryota</taxon>
        <taxon>Discoba</taxon>
        <taxon>Euglenozoa</taxon>
        <taxon>Kinetoplastea</taxon>
        <taxon>Metakinetoplastina</taxon>
        <taxon>Trypanosomatida</taxon>
        <taxon>Trypanosomatidae</taxon>
        <taxon>Trypanosoma</taxon>
        <taxon>Herpetosoma</taxon>
    </lineage>
</organism>
<evidence type="ECO:0000313" key="2">
    <source>
        <dbReference type="EMBL" id="ESL05020.1"/>
    </source>
</evidence>
<dbReference type="VEuPathDB" id="TriTrypDB:TRSC58_07385"/>
<feature type="region of interest" description="Disordered" evidence="1">
    <location>
        <begin position="1"/>
        <end position="35"/>
    </location>
</feature>
<accession>A0A061ISX2</accession>